<evidence type="ECO:0000313" key="3">
    <source>
        <dbReference type="Proteomes" id="UP000886523"/>
    </source>
</evidence>
<feature type="domain" description="F-box" evidence="1">
    <location>
        <begin position="17"/>
        <end position="68"/>
    </location>
</feature>
<name>A0A9P6B3K0_9AGAM</name>
<reference evidence="2" key="1">
    <citation type="journal article" date="2020" name="Nat. Commun.">
        <title>Large-scale genome sequencing of mycorrhizal fungi provides insights into the early evolution of symbiotic traits.</title>
        <authorList>
            <person name="Miyauchi S."/>
            <person name="Kiss E."/>
            <person name="Kuo A."/>
            <person name="Drula E."/>
            <person name="Kohler A."/>
            <person name="Sanchez-Garcia M."/>
            <person name="Morin E."/>
            <person name="Andreopoulos B."/>
            <person name="Barry K.W."/>
            <person name="Bonito G."/>
            <person name="Buee M."/>
            <person name="Carver A."/>
            <person name="Chen C."/>
            <person name="Cichocki N."/>
            <person name="Clum A."/>
            <person name="Culley D."/>
            <person name="Crous P.W."/>
            <person name="Fauchery L."/>
            <person name="Girlanda M."/>
            <person name="Hayes R.D."/>
            <person name="Keri Z."/>
            <person name="LaButti K."/>
            <person name="Lipzen A."/>
            <person name="Lombard V."/>
            <person name="Magnuson J."/>
            <person name="Maillard F."/>
            <person name="Murat C."/>
            <person name="Nolan M."/>
            <person name="Ohm R.A."/>
            <person name="Pangilinan J."/>
            <person name="Pereira M.F."/>
            <person name="Perotto S."/>
            <person name="Peter M."/>
            <person name="Pfister S."/>
            <person name="Riley R."/>
            <person name="Sitrit Y."/>
            <person name="Stielow J.B."/>
            <person name="Szollosi G."/>
            <person name="Zifcakova L."/>
            <person name="Stursova M."/>
            <person name="Spatafora J.W."/>
            <person name="Tedersoo L."/>
            <person name="Vaario L.M."/>
            <person name="Yamada A."/>
            <person name="Yan M."/>
            <person name="Wang P."/>
            <person name="Xu J."/>
            <person name="Bruns T."/>
            <person name="Baldrian P."/>
            <person name="Vilgalys R."/>
            <person name="Dunand C."/>
            <person name="Henrissat B."/>
            <person name="Grigoriev I.V."/>
            <person name="Hibbett D."/>
            <person name="Nagy L.G."/>
            <person name="Martin F.M."/>
        </authorList>
    </citation>
    <scope>NUCLEOTIDE SEQUENCE</scope>
    <source>
        <strain evidence="2">UP504</strain>
    </source>
</reference>
<dbReference type="AlphaFoldDB" id="A0A9P6B3K0"/>
<accession>A0A9P6B3K0</accession>
<organism evidence="2 3">
    <name type="scientific">Hydnum rufescens UP504</name>
    <dbReference type="NCBI Taxonomy" id="1448309"/>
    <lineage>
        <taxon>Eukaryota</taxon>
        <taxon>Fungi</taxon>
        <taxon>Dikarya</taxon>
        <taxon>Basidiomycota</taxon>
        <taxon>Agaricomycotina</taxon>
        <taxon>Agaricomycetes</taxon>
        <taxon>Cantharellales</taxon>
        <taxon>Hydnaceae</taxon>
        <taxon>Hydnum</taxon>
    </lineage>
</organism>
<dbReference type="Pfam" id="PF12937">
    <property type="entry name" value="F-box-like"/>
    <property type="match status" value="1"/>
</dbReference>
<dbReference type="Proteomes" id="UP000886523">
    <property type="component" value="Unassembled WGS sequence"/>
</dbReference>
<gene>
    <name evidence="2" type="ORF">BS47DRAFT_1390129</name>
</gene>
<dbReference type="InterPro" id="IPR036047">
    <property type="entry name" value="F-box-like_dom_sf"/>
</dbReference>
<protein>
    <recommendedName>
        <fullName evidence="1">F-box domain-containing protein</fullName>
    </recommendedName>
</protein>
<keyword evidence="3" id="KW-1185">Reference proteome</keyword>
<comment type="caution">
    <text evidence="2">The sequence shown here is derived from an EMBL/GenBank/DDBJ whole genome shotgun (WGS) entry which is preliminary data.</text>
</comment>
<dbReference type="EMBL" id="MU128934">
    <property type="protein sequence ID" value="KAF9517084.1"/>
    <property type="molecule type" value="Genomic_DNA"/>
</dbReference>
<dbReference type="OrthoDB" id="3063971at2759"/>
<evidence type="ECO:0000313" key="2">
    <source>
        <dbReference type="EMBL" id="KAF9517084.1"/>
    </source>
</evidence>
<sequence>MAARRVRNESNETTPIYRLPNEMICEIFKHLPKERWARHKFLASISGTSSLWRHVALCTPSLWSTITLYPSCASRSMTKFRTLRAIDMVRIYLERVGSTISIDLWLDFRVPTAILPSDLIVPFLLRNIHRCESLTIQADWCNIPGLLPLSGYLHSLRNLKFRMEGLSTSTQTTPHLLHSSSELHLHSLSIWGFMQLTWPNIHWESLSHLTLFGVGMRPYELFETVLRRCTNLISLQGDLAVMDDPPQLALGRIEFPCLTLLAMAQFSYFPLFLIRAPQLLHLRIRESGPRYNVDFTEFPLLRTIVFPLTHYRQFLLETCPNLAAVELLAEEPAADILKAFAPDSLEANMMPYPALARIRLRIHQIGIPAFRRTIWTSLERILHQRPHLSLEIEATPRFIDGVKDLFSMFPGRVRVVEDFAEEPPLSDLF</sequence>
<dbReference type="InterPro" id="IPR001810">
    <property type="entry name" value="F-box_dom"/>
</dbReference>
<dbReference type="SUPFAM" id="SSF81383">
    <property type="entry name" value="F-box domain"/>
    <property type="match status" value="1"/>
</dbReference>
<dbReference type="Gene3D" id="1.20.1280.50">
    <property type="match status" value="1"/>
</dbReference>
<evidence type="ECO:0000259" key="1">
    <source>
        <dbReference type="Pfam" id="PF12937"/>
    </source>
</evidence>
<proteinExistence type="predicted"/>